<comment type="similarity">
    <text evidence="5 6">Belongs to the complex I subunit 1 family.</text>
</comment>
<evidence type="ECO:0000256" key="4">
    <source>
        <dbReference type="ARBA" id="ARBA00023136"/>
    </source>
</evidence>
<feature type="transmembrane region" description="Helical" evidence="5">
    <location>
        <begin position="119"/>
        <end position="141"/>
    </location>
</feature>
<dbReference type="PATRIC" id="fig|1409788.3.peg.2463"/>
<dbReference type="GO" id="GO:0016655">
    <property type="term" value="F:oxidoreductase activity, acting on NAD(P)H, quinone or similar compound as acceptor"/>
    <property type="evidence" value="ECO:0007669"/>
    <property type="project" value="UniProtKB-UniRule"/>
</dbReference>
<dbReference type="GO" id="GO:0048038">
    <property type="term" value="F:quinone binding"/>
    <property type="evidence" value="ECO:0007669"/>
    <property type="project" value="UniProtKB-KW"/>
</dbReference>
<feature type="transmembrane region" description="Helical" evidence="5">
    <location>
        <begin position="203"/>
        <end position="225"/>
    </location>
</feature>
<dbReference type="PANTHER" id="PTHR11432">
    <property type="entry name" value="NADH DEHYDROGENASE SUBUNIT 1"/>
    <property type="match status" value="1"/>
</dbReference>
<dbReference type="Pfam" id="PF00146">
    <property type="entry name" value="NADHdh"/>
    <property type="match status" value="1"/>
</dbReference>
<evidence type="ECO:0000256" key="2">
    <source>
        <dbReference type="ARBA" id="ARBA00022692"/>
    </source>
</evidence>
<dbReference type="InterPro" id="IPR018086">
    <property type="entry name" value="NADH_UbQ_OxRdtase_su1_CS"/>
</dbReference>
<comment type="function">
    <text evidence="5">NDH-1 shuttles electrons from NADH, via FMN and iron-sulfur (Fe-S) centers, to quinones in the respiratory chain. The immediate electron acceptor for the enzyme in this species is believed to be ubiquinone. Couples the redox reaction to proton translocation (for every two electrons transferred, four hydrogen ions are translocated across the cytoplasmic membrane), and thus conserves the redox energy in a proton gradient. This subunit may bind ubiquinone.</text>
</comment>
<feature type="transmembrane region" description="Helical" evidence="5">
    <location>
        <begin position="292"/>
        <end position="312"/>
    </location>
</feature>
<feature type="transmembrane region" description="Helical" evidence="5">
    <location>
        <begin position="15"/>
        <end position="39"/>
    </location>
</feature>
<protein>
    <recommendedName>
        <fullName evidence="5">NADH-quinone oxidoreductase subunit H</fullName>
        <ecNumber evidence="5">7.1.1.-</ecNumber>
    </recommendedName>
    <alternativeName>
        <fullName evidence="5">NADH dehydrogenase I subunit H</fullName>
    </alternativeName>
    <alternativeName>
        <fullName evidence="5">NDH-1 subunit H</fullName>
    </alternativeName>
</protein>
<evidence type="ECO:0000313" key="8">
    <source>
        <dbReference type="Proteomes" id="UP000036958"/>
    </source>
</evidence>
<gene>
    <name evidence="5" type="primary">nuoH</name>
    <name evidence="7" type="ORF">NC99_23850</name>
</gene>
<evidence type="ECO:0000256" key="3">
    <source>
        <dbReference type="ARBA" id="ARBA00022989"/>
    </source>
</evidence>
<feature type="transmembrane region" description="Helical" evidence="5">
    <location>
        <begin position="85"/>
        <end position="107"/>
    </location>
</feature>
<dbReference type="PANTHER" id="PTHR11432:SF3">
    <property type="entry name" value="NADH-UBIQUINONE OXIDOREDUCTASE CHAIN 1"/>
    <property type="match status" value="1"/>
</dbReference>
<name>A0A0L8V906_9BACT</name>
<dbReference type="Proteomes" id="UP000036958">
    <property type="component" value="Unassembled WGS sequence"/>
</dbReference>
<proteinExistence type="inferred from homology"/>
<comment type="caution">
    <text evidence="7">The sequence shown here is derived from an EMBL/GenBank/DDBJ whole genome shotgun (WGS) entry which is preliminary data.</text>
</comment>
<evidence type="ECO:0000256" key="5">
    <source>
        <dbReference type="HAMAP-Rule" id="MF_01350"/>
    </source>
</evidence>
<keyword evidence="3 5" id="KW-1133">Transmembrane helix</keyword>
<keyword evidence="5" id="KW-1278">Translocase</keyword>
<dbReference type="AlphaFoldDB" id="A0A0L8V906"/>
<keyword evidence="5" id="KW-1003">Cell membrane</keyword>
<dbReference type="PROSITE" id="PS00668">
    <property type="entry name" value="COMPLEX1_ND1_2"/>
    <property type="match status" value="1"/>
</dbReference>
<dbReference type="OrthoDB" id="9803734at2"/>
<dbReference type="InterPro" id="IPR001694">
    <property type="entry name" value="NADH_UbQ_OxRdtase_su1/FPO"/>
</dbReference>
<keyword evidence="4 5" id="KW-0472">Membrane</keyword>
<evidence type="ECO:0000256" key="1">
    <source>
        <dbReference type="ARBA" id="ARBA00004141"/>
    </source>
</evidence>
<keyword evidence="8" id="KW-1185">Reference proteome</keyword>
<accession>A0A0L8V906</accession>
<keyword evidence="5 6" id="KW-0520">NAD</keyword>
<feature type="transmembrane region" description="Helical" evidence="5">
    <location>
        <begin position="262"/>
        <end position="280"/>
    </location>
</feature>
<evidence type="ECO:0000313" key="7">
    <source>
        <dbReference type="EMBL" id="KOH44838.1"/>
    </source>
</evidence>
<dbReference type="RefSeq" id="WP_053183579.1">
    <property type="nucleotide sequence ID" value="NZ_LGIA01000152.1"/>
</dbReference>
<dbReference type="EMBL" id="LGIA01000152">
    <property type="protein sequence ID" value="KOH44838.1"/>
    <property type="molecule type" value="Genomic_DNA"/>
</dbReference>
<dbReference type="HAMAP" id="MF_01350">
    <property type="entry name" value="NDH1_NuoH"/>
    <property type="match status" value="1"/>
</dbReference>
<dbReference type="EC" id="7.1.1.-" evidence="5"/>
<keyword evidence="7" id="KW-0560">Oxidoreductase</keyword>
<dbReference type="STRING" id="1409788.NC99_23850"/>
<comment type="catalytic activity">
    <reaction evidence="5">
        <text>a quinone + NADH + 5 H(+)(in) = a quinol + NAD(+) + 4 H(+)(out)</text>
        <dbReference type="Rhea" id="RHEA:57888"/>
        <dbReference type="ChEBI" id="CHEBI:15378"/>
        <dbReference type="ChEBI" id="CHEBI:24646"/>
        <dbReference type="ChEBI" id="CHEBI:57540"/>
        <dbReference type="ChEBI" id="CHEBI:57945"/>
        <dbReference type="ChEBI" id="CHEBI:132124"/>
    </reaction>
</comment>
<keyword evidence="2 5" id="KW-0812">Transmembrane</keyword>
<keyword evidence="5" id="KW-0830">Ubiquinone</keyword>
<feature type="transmembrane region" description="Helical" evidence="5">
    <location>
        <begin position="324"/>
        <end position="349"/>
    </location>
</feature>
<comment type="subunit">
    <text evidence="5">NDH-1 is composed of 14 different subunits. Subunits NuoA, H, J, K, L, M, N constitute the membrane sector of the complex.</text>
</comment>
<dbReference type="GO" id="GO:0009060">
    <property type="term" value="P:aerobic respiration"/>
    <property type="evidence" value="ECO:0007669"/>
    <property type="project" value="TreeGrafter"/>
</dbReference>
<dbReference type="GO" id="GO:0005886">
    <property type="term" value="C:plasma membrane"/>
    <property type="evidence" value="ECO:0007669"/>
    <property type="project" value="UniProtKB-SubCell"/>
</dbReference>
<sequence length="350" mass="39370">MESINFLYELLGKNALTITLVVILPLGFVLIYALVAILAELKTSAWIQERLGPMRTGPWGILQPVAEVIKLIQKEDITPAKADKLLYNAAPFIVFTGAYSAFAVIPFSEYFAPSRIDLGLFYIFAVGSISALGIVMGGWASNNKYSMMGAMRSVAQLISYEVPAAIAILSIVVLTSTMNLQEINKLQTGWFWNWFLFGGPGTLAKWWIVPFTIILCMIYFIAALAETNRLPFDIPEGESELVAGFHTEYSGIKFAMFFFAEYAYMFVVAAILTTVFLGGWNSPFGNLMQGPGWGVFWFIFKGFSVVMVQIWIRWTLPRFRVDQLMYLGWKILLPISFVCFLIISLYVMLK</sequence>
<dbReference type="NCBIfam" id="NF004741">
    <property type="entry name" value="PRK06076.1-2"/>
    <property type="match status" value="1"/>
</dbReference>
<keyword evidence="5" id="KW-0874">Quinone</keyword>
<feature type="transmembrane region" description="Helical" evidence="5">
    <location>
        <begin position="162"/>
        <end position="183"/>
    </location>
</feature>
<reference evidence="8" key="1">
    <citation type="submission" date="2015-07" db="EMBL/GenBank/DDBJ databases">
        <title>Genome sequencing of Sunxiuqinia dokdonensis strain SK.</title>
        <authorList>
            <person name="Ahn S."/>
            <person name="Kim B.-C."/>
        </authorList>
    </citation>
    <scope>NUCLEOTIDE SEQUENCE [LARGE SCALE GENOMIC DNA]</scope>
    <source>
        <strain evidence="8">SK</strain>
    </source>
</reference>
<organism evidence="7 8">
    <name type="scientific">Sunxiuqinia dokdonensis</name>
    <dbReference type="NCBI Taxonomy" id="1409788"/>
    <lineage>
        <taxon>Bacteria</taxon>
        <taxon>Pseudomonadati</taxon>
        <taxon>Bacteroidota</taxon>
        <taxon>Bacteroidia</taxon>
        <taxon>Marinilabiliales</taxon>
        <taxon>Prolixibacteraceae</taxon>
        <taxon>Sunxiuqinia</taxon>
    </lineage>
</organism>
<comment type="subcellular location">
    <subcellularLocation>
        <location evidence="5 6">Cell membrane</location>
        <topology evidence="5 6">Multi-pass membrane protein</topology>
    </subcellularLocation>
    <subcellularLocation>
        <location evidence="1">Membrane</location>
        <topology evidence="1">Multi-pass membrane protein</topology>
    </subcellularLocation>
</comment>
<evidence type="ECO:0000256" key="6">
    <source>
        <dbReference type="RuleBase" id="RU000471"/>
    </source>
</evidence>
<dbReference type="GO" id="GO:0003954">
    <property type="term" value="F:NADH dehydrogenase activity"/>
    <property type="evidence" value="ECO:0007669"/>
    <property type="project" value="TreeGrafter"/>
</dbReference>